<keyword evidence="2 5" id="KW-0808">Transferase</keyword>
<dbReference type="AlphaFoldDB" id="H3NPX6"/>
<sequence length="267" mass="30150">MINLYVISDSTGETANQLANAIAIQFKQANFSRKRFSNIVEAEQVEKILGPIDRNNSENKTIVLMTVVAEAVVEKIKSYENENLLVVDLLLRPITEMENFLGVKADRQIGLMRDLDNSYFDKIEAIEFAMNFDDGKNPKGFLEADIVLLGVSRTSKTPLSVYLANKSYKVANLPLVPEIAIPKEIYEVERKRIIGLIINPEKLNEIRNQRLVTLGLSPQSSYASDERIQEELKYAKDLYEELCCTVIDVSSSTIEETAARVIEQIEN</sequence>
<evidence type="ECO:0000256" key="5">
    <source>
        <dbReference type="HAMAP-Rule" id="MF_00921"/>
    </source>
</evidence>
<organism evidence="6 7">
    <name type="scientific">Helcococcus kunzii ATCC 51366</name>
    <dbReference type="NCBI Taxonomy" id="883114"/>
    <lineage>
        <taxon>Bacteria</taxon>
        <taxon>Bacillati</taxon>
        <taxon>Bacillota</taxon>
        <taxon>Tissierellia</taxon>
        <taxon>Tissierellales</taxon>
        <taxon>Peptoniphilaceae</taxon>
        <taxon>Helcococcus</taxon>
    </lineage>
</organism>
<keyword evidence="1 5" id="KW-0723">Serine/threonine-protein kinase</keyword>
<dbReference type="InterPro" id="IPR026565">
    <property type="entry name" value="PPDK_reg"/>
</dbReference>
<dbReference type="STRING" id="883114.HMPREF9709_01242"/>
<evidence type="ECO:0000256" key="3">
    <source>
        <dbReference type="ARBA" id="ARBA00022741"/>
    </source>
</evidence>
<dbReference type="Pfam" id="PF03618">
    <property type="entry name" value="Kinase-PPPase"/>
    <property type="match status" value="1"/>
</dbReference>
<reference evidence="6 7" key="1">
    <citation type="submission" date="2012-01" db="EMBL/GenBank/DDBJ databases">
        <title>The Genome Sequence of Helcococcus kunzii ATCC 51366.</title>
        <authorList>
            <consortium name="The Broad Institute Genome Sequencing Platform"/>
            <person name="Earl A."/>
            <person name="Ward D."/>
            <person name="Feldgarden M."/>
            <person name="Gevers D."/>
            <person name="Huys G."/>
            <person name="Young S.K."/>
            <person name="Zeng Q."/>
            <person name="Gargeya S."/>
            <person name="Fitzgerald M."/>
            <person name="Haas B."/>
            <person name="Abouelleil A."/>
            <person name="Alvarado L."/>
            <person name="Arachchi H.M."/>
            <person name="Berlin A."/>
            <person name="Chapman S.B."/>
            <person name="Gearin G."/>
            <person name="Goldberg J."/>
            <person name="Griggs A."/>
            <person name="Gujja S."/>
            <person name="Hansen M."/>
            <person name="Heiman D."/>
            <person name="Howarth C."/>
            <person name="Larimer J."/>
            <person name="Lui A."/>
            <person name="MacDonald P.J.P."/>
            <person name="McCowen C."/>
            <person name="Montmayeur A."/>
            <person name="Murphy C."/>
            <person name="Neiman D."/>
            <person name="Pearson M."/>
            <person name="Priest M."/>
            <person name="Roberts A."/>
            <person name="Saif S."/>
            <person name="Shea T."/>
            <person name="Sisk P."/>
            <person name="Stolte C."/>
            <person name="Sykes S."/>
            <person name="Wortman J."/>
            <person name="Nusbaum C."/>
            <person name="Birren B."/>
        </authorList>
    </citation>
    <scope>NUCLEOTIDE SEQUENCE [LARGE SCALE GENOMIC DNA]</scope>
    <source>
        <strain evidence="6 7">ATCC 51366</strain>
    </source>
</reference>
<dbReference type="GO" id="GO:0004674">
    <property type="term" value="F:protein serine/threonine kinase activity"/>
    <property type="evidence" value="ECO:0007669"/>
    <property type="project" value="UniProtKB-UniRule"/>
</dbReference>
<evidence type="ECO:0000256" key="4">
    <source>
        <dbReference type="ARBA" id="ARBA00022777"/>
    </source>
</evidence>
<gene>
    <name evidence="6" type="ORF">HMPREF9709_01242</name>
</gene>
<proteinExistence type="inferred from homology"/>
<dbReference type="OrthoDB" id="9782201at2"/>
<keyword evidence="4 5" id="KW-0418">Kinase</keyword>
<dbReference type="PATRIC" id="fig|883114.3.peg.1232"/>
<evidence type="ECO:0000256" key="2">
    <source>
        <dbReference type="ARBA" id="ARBA00022679"/>
    </source>
</evidence>
<protein>
    <recommendedName>
        <fullName evidence="5">Putative pyruvate, phosphate dikinase regulatory protein</fullName>
        <shortName evidence="5">PPDK regulatory protein</shortName>
        <ecNumber evidence="5">2.7.11.32</ecNumber>
        <ecNumber evidence="5">2.7.4.27</ecNumber>
    </recommendedName>
</protein>
<name>H3NPX6_9FIRM</name>
<dbReference type="InterPro" id="IPR005177">
    <property type="entry name" value="Kinase-pyrophosphorylase"/>
</dbReference>
<dbReference type="RefSeq" id="WP_005398757.1">
    <property type="nucleotide sequence ID" value="NZ_JH601088.1"/>
</dbReference>
<dbReference type="EC" id="2.7.4.27" evidence="5"/>
<keyword evidence="3 5" id="KW-0547">Nucleotide-binding</keyword>
<dbReference type="Proteomes" id="UP000004191">
    <property type="component" value="Unassembled WGS sequence"/>
</dbReference>
<comment type="caution">
    <text evidence="6">The sequence shown here is derived from an EMBL/GenBank/DDBJ whole genome shotgun (WGS) entry which is preliminary data.</text>
</comment>
<dbReference type="HOGENOM" id="CLU_046206_2_1_9"/>
<comment type="similarity">
    <text evidence="5">Belongs to the pyruvate, phosphate/water dikinase regulatory protein family. PDRP subfamily.</text>
</comment>
<dbReference type="HAMAP" id="MF_00921">
    <property type="entry name" value="PDRP"/>
    <property type="match status" value="1"/>
</dbReference>
<dbReference type="PANTHER" id="PTHR31756:SF3">
    <property type="entry name" value="PYRUVATE, PHOSPHATE DIKINASE REGULATORY PROTEIN 1, CHLOROPLASTIC"/>
    <property type="match status" value="1"/>
</dbReference>
<dbReference type="EMBL" id="AGEI01000024">
    <property type="protein sequence ID" value="EHR33198.1"/>
    <property type="molecule type" value="Genomic_DNA"/>
</dbReference>
<dbReference type="GO" id="GO:0043531">
    <property type="term" value="F:ADP binding"/>
    <property type="evidence" value="ECO:0007669"/>
    <property type="project" value="UniProtKB-UniRule"/>
</dbReference>
<keyword evidence="7" id="KW-1185">Reference proteome</keyword>
<evidence type="ECO:0000313" key="7">
    <source>
        <dbReference type="Proteomes" id="UP000004191"/>
    </source>
</evidence>
<dbReference type="GeneID" id="96999216"/>
<evidence type="ECO:0000256" key="1">
    <source>
        <dbReference type="ARBA" id="ARBA00022527"/>
    </source>
</evidence>
<feature type="binding site" evidence="5">
    <location>
        <begin position="150"/>
        <end position="157"/>
    </location>
    <ligand>
        <name>ADP</name>
        <dbReference type="ChEBI" id="CHEBI:456216"/>
    </ligand>
</feature>
<dbReference type="NCBIfam" id="NF003742">
    <property type="entry name" value="PRK05339.1"/>
    <property type="match status" value="1"/>
</dbReference>
<dbReference type="eggNOG" id="COG1806">
    <property type="taxonomic scope" value="Bacteria"/>
</dbReference>
<dbReference type="GO" id="GO:0005524">
    <property type="term" value="F:ATP binding"/>
    <property type="evidence" value="ECO:0007669"/>
    <property type="project" value="InterPro"/>
</dbReference>
<dbReference type="EC" id="2.7.11.32" evidence="5"/>
<dbReference type="GO" id="GO:0016776">
    <property type="term" value="F:phosphotransferase activity, phosphate group as acceptor"/>
    <property type="evidence" value="ECO:0007669"/>
    <property type="project" value="UniProtKB-UniRule"/>
</dbReference>
<accession>H3NPX6</accession>
<dbReference type="PANTHER" id="PTHR31756">
    <property type="entry name" value="PYRUVATE, PHOSPHATE DIKINASE REGULATORY PROTEIN 1, CHLOROPLASTIC"/>
    <property type="match status" value="1"/>
</dbReference>
<comment type="function">
    <text evidence="5">Bifunctional serine/threonine kinase and phosphorylase involved in the regulation of the pyruvate, phosphate dikinase (PPDK) by catalyzing its phosphorylation/dephosphorylation.</text>
</comment>
<evidence type="ECO:0000313" key="6">
    <source>
        <dbReference type="EMBL" id="EHR33198.1"/>
    </source>
</evidence>
<comment type="catalytic activity">
    <reaction evidence="5">
        <text>N(tele)-phospho-L-histidyl/L-threonyl-[pyruvate, phosphate dikinase] + ADP = N(tele)-phospho-L-histidyl/O-phospho-L-threonyl-[pyruvate, phosphate dikinase] + AMP + H(+)</text>
        <dbReference type="Rhea" id="RHEA:43692"/>
        <dbReference type="Rhea" id="RHEA-COMP:10650"/>
        <dbReference type="Rhea" id="RHEA-COMP:10651"/>
        <dbReference type="ChEBI" id="CHEBI:15378"/>
        <dbReference type="ChEBI" id="CHEBI:30013"/>
        <dbReference type="ChEBI" id="CHEBI:61977"/>
        <dbReference type="ChEBI" id="CHEBI:83586"/>
        <dbReference type="ChEBI" id="CHEBI:456215"/>
        <dbReference type="ChEBI" id="CHEBI:456216"/>
        <dbReference type="EC" id="2.7.11.32"/>
    </reaction>
</comment>
<comment type="catalytic activity">
    <reaction evidence="5">
        <text>N(tele)-phospho-L-histidyl/O-phospho-L-threonyl-[pyruvate, phosphate dikinase] + phosphate + H(+) = N(tele)-phospho-L-histidyl/L-threonyl-[pyruvate, phosphate dikinase] + diphosphate</text>
        <dbReference type="Rhea" id="RHEA:43696"/>
        <dbReference type="Rhea" id="RHEA-COMP:10650"/>
        <dbReference type="Rhea" id="RHEA-COMP:10651"/>
        <dbReference type="ChEBI" id="CHEBI:15378"/>
        <dbReference type="ChEBI" id="CHEBI:30013"/>
        <dbReference type="ChEBI" id="CHEBI:33019"/>
        <dbReference type="ChEBI" id="CHEBI:43474"/>
        <dbReference type="ChEBI" id="CHEBI:61977"/>
        <dbReference type="ChEBI" id="CHEBI:83586"/>
        <dbReference type="EC" id="2.7.4.27"/>
    </reaction>
</comment>